<reference evidence="7 8" key="1">
    <citation type="submission" date="2019-08" db="EMBL/GenBank/DDBJ databases">
        <title>In-depth cultivation of the pig gut microbiome towards novel bacterial diversity and tailored functional studies.</title>
        <authorList>
            <person name="Wylensek D."/>
            <person name="Hitch T.C.A."/>
            <person name="Clavel T."/>
        </authorList>
    </citation>
    <scope>NUCLEOTIDE SEQUENCE [LARGE SCALE GENOMIC DNA]</scope>
    <source>
        <strain evidence="7 8">Oil-RF-744-WCA-WT-10</strain>
    </source>
</reference>
<dbReference type="CDD" id="cd07557">
    <property type="entry name" value="trimeric_dUTPase"/>
    <property type="match status" value="1"/>
</dbReference>
<evidence type="ECO:0000256" key="5">
    <source>
        <dbReference type="ARBA" id="ARBA00047686"/>
    </source>
</evidence>
<dbReference type="GO" id="GO:0004170">
    <property type="term" value="F:dUTP diphosphatase activity"/>
    <property type="evidence" value="ECO:0007669"/>
    <property type="project" value="UniProtKB-EC"/>
</dbReference>
<dbReference type="SUPFAM" id="SSF51283">
    <property type="entry name" value="dUTPase-like"/>
    <property type="match status" value="1"/>
</dbReference>
<dbReference type="AlphaFoldDB" id="A0A6L5X7C8"/>
<keyword evidence="8" id="KW-1185">Reference proteome</keyword>
<dbReference type="InterPro" id="IPR033704">
    <property type="entry name" value="dUTPase_trimeric"/>
</dbReference>
<feature type="domain" description="dUTPase-like" evidence="6">
    <location>
        <begin position="12"/>
        <end position="138"/>
    </location>
</feature>
<dbReference type="EC" id="3.6.1.23" evidence="2"/>
<evidence type="ECO:0000313" key="7">
    <source>
        <dbReference type="EMBL" id="MSS16211.1"/>
    </source>
</evidence>
<dbReference type="Proteomes" id="UP000483362">
    <property type="component" value="Unassembled WGS sequence"/>
</dbReference>
<dbReference type="RefSeq" id="WP_154328003.1">
    <property type="nucleotide sequence ID" value="NZ_CP045696.1"/>
</dbReference>
<dbReference type="InterPro" id="IPR036157">
    <property type="entry name" value="dUTPase-like_sf"/>
</dbReference>
<proteinExistence type="inferred from homology"/>
<accession>A0A6L5X7C8</accession>
<dbReference type="PANTHER" id="PTHR11241:SF0">
    <property type="entry name" value="DEOXYURIDINE 5'-TRIPHOSPHATE NUCLEOTIDOHYDROLASE"/>
    <property type="match status" value="1"/>
</dbReference>
<comment type="similarity">
    <text evidence="1">Belongs to the dUTPase family.</text>
</comment>
<evidence type="ECO:0000256" key="3">
    <source>
        <dbReference type="ARBA" id="ARBA00022801"/>
    </source>
</evidence>
<name>A0A6L5X7C8_9BACT</name>
<keyword evidence="4" id="KW-0546">Nucleotide metabolism</keyword>
<evidence type="ECO:0000256" key="2">
    <source>
        <dbReference type="ARBA" id="ARBA00012379"/>
    </source>
</evidence>
<dbReference type="GO" id="GO:0000287">
    <property type="term" value="F:magnesium ion binding"/>
    <property type="evidence" value="ECO:0007669"/>
    <property type="project" value="InterPro"/>
</dbReference>
<evidence type="ECO:0000256" key="1">
    <source>
        <dbReference type="ARBA" id="ARBA00006581"/>
    </source>
</evidence>
<evidence type="ECO:0000313" key="8">
    <source>
        <dbReference type="Proteomes" id="UP000483362"/>
    </source>
</evidence>
<dbReference type="EMBL" id="VULT01000001">
    <property type="protein sequence ID" value="MSS16211.1"/>
    <property type="molecule type" value="Genomic_DNA"/>
</dbReference>
<comment type="catalytic activity">
    <reaction evidence="5">
        <text>dUTP + H2O = dUMP + diphosphate + H(+)</text>
        <dbReference type="Rhea" id="RHEA:10248"/>
        <dbReference type="ChEBI" id="CHEBI:15377"/>
        <dbReference type="ChEBI" id="CHEBI:15378"/>
        <dbReference type="ChEBI" id="CHEBI:33019"/>
        <dbReference type="ChEBI" id="CHEBI:61555"/>
        <dbReference type="ChEBI" id="CHEBI:246422"/>
        <dbReference type="EC" id="3.6.1.23"/>
    </reaction>
</comment>
<sequence>MEIKIKKLAETATTPTKAHATDAGFDLYASRVERNDYGQVICHTDIAFEIPPGHVGLVFPRSSICKTSLSLTNCVGVIDSGYRGEVKGVFRQHGFLHPYRQGDRFAQLIVMRYPDVTFVEVNELAGSDRGDNGYGSSGQ</sequence>
<dbReference type="InterPro" id="IPR008181">
    <property type="entry name" value="dUTPase"/>
</dbReference>
<dbReference type="GO" id="GO:0046081">
    <property type="term" value="P:dUTP catabolic process"/>
    <property type="evidence" value="ECO:0007669"/>
    <property type="project" value="InterPro"/>
</dbReference>
<gene>
    <name evidence="7" type="primary">dut</name>
    <name evidence="7" type="ORF">FYJ29_00250</name>
</gene>
<dbReference type="Gene3D" id="2.70.40.10">
    <property type="match status" value="1"/>
</dbReference>
<comment type="caution">
    <text evidence="7">The sequence shown here is derived from an EMBL/GenBank/DDBJ whole genome shotgun (WGS) entry which is preliminary data.</text>
</comment>
<evidence type="ECO:0000259" key="6">
    <source>
        <dbReference type="Pfam" id="PF00692"/>
    </source>
</evidence>
<evidence type="ECO:0000256" key="4">
    <source>
        <dbReference type="ARBA" id="ARBA00023080"/>
    </source>
</evidence>
<keyword evidence="3 7" id="KW-0378">Hydrolase</keyword>
<dbReference type="PANTHER" id="PTHR11241">
    <property type="entry name" value="DEOXYURIDINE 5'-TRIPHOSPHATE NUCLEOTIDOHYDROLASE"/>
    <property type="match status" value="1"/>
</dbReference>
<dbReference type="GO" id="GO:0006226">
    <property type="term" value="P:dUMP biosynthetic process"/>
    <property type="evidence" value="ECO:0007669"/>
    <property type="project" value="InterPro"/>
</dbReference>
<dbReference type="InterPro" id="IPR029054">
    <property type="entry name" value="dUTPase-like"/>
</dbReference>
<dbReference type="Pfam" id="PF00692">
    <property type="entry name" value="dUTPase"/>
    <property type="match status" value="1"/>
</dbReference>
<protein>
    <recommendedName>
        <fullName evidence="2">dUTP diphosphatase</fullName>
        <ecNumber evidence="2">3.6.1.23</ecNumber>
    </recommendedName>
</protein>
<dbReference type="NCBIfam" id="TIGR00576">
    <property type="entry name" value="dut"/>
    <property type="match status" value="1"/>
</dbReference>
<organism evidence="7 8">
    <name type="scientific">Sodaliphilus pleomorphus</name>
    <dbReference type="NCBI Taxonomy" id="2606626"/>
    <lineage>
        <taxon>Bacteria</taxon>
        <taxon>Pseudomonadati</taxon>
        <taxon>Bacteroidota</taxon>
        <taxon>Bacteroidia</taxon>
        <taxon>Bacteroidales</taxon>
        <taxon>Muribaculaceae</taxon>
        <taxon>Sodaliphilus</taxon>
    </lineage>
</organism>